<dbReference type="SUPFAM" id="SSF81901">
    <property type="entry name" value="HCP-like"/>
    <property type="match status" value="1"/>
</dbReference>
<dbReference type="EMBL" id="CP049916">
    <property type="protein sequence ID" value="QIO07981.1"/>
    <property type="molecule type" value="Genomic_DNA"/>
</dbReference>
<evidence type="ECO:0000313" key="1">
    <source>
        <dbReference type="EMBL" id="QIO07981.1"/>
    </source>
</evidence>
<dbReference type="AlphaFoldDB" id="A0A6G8S1H2"/>
<dbReference type="Proteomes" id="UP000501939">
    <property type="component" value="Chromosome"/>
</dbReference>
<dbReference type="Gene3D" id="1.25.40.10">
    <property type="entry name" value="Tetratricopeptide repeat domain"/>
    <property type="match status" value="1"/>
</dbReference>
<keyword evidence="2" id="KW-1185">Reference proteome</keyword>
<dbReference type="SMART" id="SM00671">
    <property type="entry name" value="SEL1"/>
    <property type="match status" value="2"/>
</dbReference>
<dbReference type="RefSeq" id="WP_166322248.1">
    <property type="nucleotide sequence ID" value="NZ_CP049916.1"/>
</dbReference>
<dbReference type="InterPro" id="IPR006597">
    <property type="entry name" value="Sel1-like"/>
</dbReference>
<dbReference type="InterPro" id="IPR011990">
    <property type="entry name" value="TPR-like_helical_dom_sf"/>
</dbReference>
<dbReference type="Pfam" id="PF08238">
    <property type="entry name" value="Sel1"/>
    <property type="match status" value="3"/>
</dbReference>
<sequence>MKQLMLISLLFFLHACSNESKILNGLDISSNGNNKDFKNKEKYSELIPTQNYIIAQEYKKQDNNSLYLEYLIKAAKAGDPIAQDSLAGEYAFGEILEKNDEKFFYWAEKSALSGYINAQVNLGMAYYSGSNGLKKDKDKAKKWFSLAADKGDEIAIMYLNKISSE</sequence>
<gene>
    <name evidence="1" type="ORF">G8D99_02395</name>
</gene>
<dbReference type="InterPro" id="IPR050767">
    <property type="entry name" value="Sel1_AlgK"/>
</dbReference>
<proteinExistence type="predicted"/>
<dbReference type="PANTHER" id="PTHR11102">
    <property type="entry name" value="SEL-1-LIKE PROTEIN"/>
    <property type="match status" value="1"/>
</dbReference>
<accession>A0A6G8S1H2</accession>
<dbReference type="KEGG" id="alj:G8D99_02395"/>
<protein>
    <submittedName>
        <fullName evidence="1">Sel1 repeat family protein</fullName>
    </submittedName>
</protein>
<organism evidence="1 2">
    <name type="scientific">Acinetobacter lanii</name>
    <dbReference type="NCBI Taxonomy" id="2715163"/>
    <lineage>
        <taxon>Bacteria</taxon>
        <taxon>Pseudomonadati</taxon>
        <taxon>Pseudomonadota</taxon>
        <taxon>Gammaproteobacteria</taxon>
        <taxon>Moraxellales</taxon>
        <taxon>Moraxellaceae</taxon>
        <taxon>Acinetobacter</taxon>
    </lineage>
</organism>
<reference evidence="1 2" key="1">
    <citation type="submission" date="2020-03" db="EMBL/GenBank/DDBJ databases">
        <authorList>
            <person name="Zhu W."/>
        </authorList>
    </citation>
    <scope>NUCLEOTIDE SEQUENCE [LARGE SCALE GENOMIC DNA]</scope>
    <source>
        <strain evidence="1 2">185</strain>
    </source>
</reference>
<dbReference type="PANTHER" id="PTHR11102:SF160">
    <property type="entry name" value="ERAD-ASSOCIATED E3 UBIQUITIN-PROTEIN LIGASE COMPONENT HRD3"/>
    <property type="match status" value="1"/>
</dbReference>
<name>A0A6G8S1H2_9GAMM</name>
<evidence type="ECO:0000313" key="2">
    <source>
        <dbReference type="Proteomes" id="UP000501939"/>
    </source>
</evidence>